<dbReference type="Gene3D" id="2.120.10.30">
    <property type="entry name" value="TolB, C-terminal domain"/>
    <property type="match status" value="1"/>
</dbReference>
<proteinExistence type="predicted"/>
<protein>
    <recommendedName>
        <fullName evidence="4">ATP/GTP-binding protein</fullName>
    </recommendedName>
</protein>
<evidence type="ECO:0000313" key="2">
    <source>
        <dbReference type="EMBL" id="PXY01828.1"/>
    </source>
</evidence>
<keyword evidence="3" id="KW-1185">Reference proteome</keyword>
<evidence type="ECO:0008006" key="4">
    <source>
        <dbReference type="Google" id="ProtNLM"/>
    </source>
</evidence>
<keyword evidence="1" id="KW-0732">Signal</keyword>
<evidence type="ECO:0000256" key="1">
    <source>
        <dbReference type="SAM" id="SignalP"/>
    </source>
</evidence>
<evidence type="ECO:0000313" key="3">
    <source>
        <dbReference type="Proteomes" id="UP000248079"/>
    </source>
</evidence>
<dbReference type="InterPro" id="IPR011042">
    <property type="entry name" value="6-blade_b-propeller_TolB-like"/>
</dbReference>
<accession>A0A2V3ZZG4</accession>
<name>A0A2V3ZZG4_9BACT</name>
<dbReference type="Proteomes" id="UP000248079">
    <property type="component" value="Unassembled WGS sequence"/>
</dbReference>
<dbReference type="OrthoDB" id="7675395at2"/>
<sequence length="300" mass="33904">MKKQFYTLLLVLIVSIVQAQNKLPFQLVKQWELAGFSNPESVVLDAENNVLYVSNVNGTPTDKDSNGYISKVSLEGKILEQKWVSEGLNAPKGLAIYKGKLYAADIDKIVEIDIKSRRVSTHEIPDATFLNDVSIDKKGNVYVSNTFGFSSIYKLQASGNRKIEKWIEGDQLYMPNGMYATSKHLYVAAWGNGLNSNTYETKEQGFLYRIDLKSRNVEIISKPIGNLDGLSQTLHGFLLTDWLKGELLYYSTQQGTVTSVLDLPKGSADTYFDKNSKTIYIPLMMDNKIMSYQLKKMIYR</sequence>
<feature type="chain" id="PRO_5015995774" description="ATP/GTP-binding protein" evidence="1">
    <location>
        <begin position="20"/>
        <end position="300"/>
    </location>
</feature>
<dbReference type="EMBL" id="QFLI01000002">
    <property type="protein sequence ID" value="PXY01828.1"/>
    <property type="molecule type" value="Genomic_DNA"/>
</dbReference>
<comment type="caution">
    <text evidence="2">The sequence shown here is derived from an EMBL/GenBank/DDBJ whole genome shotgun (WGS) entry which is preliminary data.</text>
</comment>
<dbReference type="AlphaFoldDB" id="A0A2V3ZZG4"/>
<organism evidence="2 3">
    <name type="scientific">Marinifilum breve</name>
    <dbReference type="NCBI Taxonomy" id="2184082"/>
    <lineage>
        <taxon>Bacteria</taxon>
        <taxon>Pseudomonadati</taxon>
        <taxon>Bacteroidota</taxon>
        <taxon>Bacteroidia</taxon>
        <taxon>Marinilabiliales</taxon>
        <taxon>Marinifilaceae</taxon>
    </lineage>
</organism>
<gene>
    <name evidence="2" type="ORF">DF185_04040</name>
</gene>
<dbReference type="RefSeq" id="WP_110359465.1">
    <property type="nucleotide sequence ID" value="NZ_QFLI01000002.1"/>
</dbReference>
<dbReference type="SUPFAM" id="SSF63829">
    <property type="entry name" value="Calcium-dependent phosphotriesterase"/>
    <property type="match status" value="1"/>
</dbReference>
<feature type="signal peptide" evidence="1">
    <location>
        <begin position="1"/>
        <end position="19"/>
    </location>
</feature>
<reference evidence="2 3" key="1">
    <citation type="submission" date="2018-05" db="EMBL/GenBank/DDBJ databases">
        <title>Marinifilum breve JC075T sp. nov., a marine bacterium isolated from Yongle Blue Hole in the South China Sea.</title>
        <authorList>
            <person name="Fu T."/>
        </authorList>
    </citation>
    <scope>NUCLEOTIDE SEQUENCE [LARGE SCALE GENOMIC DNA]</scope>
    <source>
        <strain evidence="2 3">JC075</strain>
    </source>
</reference>